<keyword evidence="4" id="KW-0255">Endonuclease</keyword>
<evidence type="ECO:0000313" key="6">
    <source>
        <dbReference type="EMBL" id="ABZ07755.1"/>
    </source>
</evidence>
<evidence type="ECO:0000256" key="2">
    <source>
        <dbReference type="ARBA" id="ARBA00022694"/>
    </source>
</evidence>
<dbReference type="Pfam" id="PF01868">
    <property type="entry name" value="RNase_P-MRP_p29"/>
    <property type="match status" value="1"/>
</dbReference>
<sequence>MTDSNESIGYEIVGLPITIISSKDPNLVNIHGEIILETMKTIKIKNELKTYTIPKVPNKFEIIKDGVPIVLDGASILGRPEDRIMNVN</sequence>
<dbReference type="GO" id="GO:0003723">
    <property type="term" value="F:RNA binding"/>
    <property type="evidence" value="ECO:0007669"/>
    <property type="project" value="InterPro"/>
</dbReference>
<keyword evidence="1" id="KW-0963">Cytoplasm</keyword>
<dbReference type="GO" id="GO:0016787">
    <property type="term" value="F:hydrolase activity"/>
    <property type="evidence" value="ECO:0007669"/>
    <property type="project" value="UniProtKB-KW"/>
</dbReference>
<dbReference type="EMBL" id="EU016608">
    <property type="protein sequence ID" value="ABZ07755.1"/>
    <property type="molecule type" value="Genomic_DNA"/>
</dbReference>
<dbReference type="Gene3D" id="2.30.30.210">
    <property type="entry name" value="Ribonuclease P/MRP, subunit p29"/>
    <property type="match status" value="1"/>
</dbReference>
<gene>
    <name evidence="6" type="ORF">ALOHA_HF4000ANIW141A21ctg1g40</name>
</gene>
<evidence type="ECO:0000256" key="1">
    <source>
        <dbReference type="ARBA" id="ARBA00022490"/>
    </source>
</evidence>
<proteinExistence type="inferred from homology"/>
<dbReference type="SMART" id="SM00538">
    <property type="entry name" value="POP4"/>
    <property type="match status" value="1"/>
</dbReference>
<keyword evidence="2" id="KW-0819">tRNA processing</keyword>
<keyword evidence="5" id="KW-0378">Hydrolase</keyword>
<evidence type="ECO:0000256" key="3">
    <source>
        <dbReference type="ARBA" id="ARBA00022722"/>
    </source>
</evidence>
<dbReference type="InterPro" id="IPR002730">
    <property type="entry name" value="Rpp29/RNP1"/>
</dbReference>
<evidence type="ECO:0000256" key="4">
    <source>
        <dbReference type="ARBA" id="ARBA00022759"/>
    </source>
</evidence>
<dbReference type="HAMAP" id="MF_00754">
    <property type="entry name" value="RNase_P_1"/>
    <property type="match status" value="1"/>
</dbReference>
<dbReference type="SUPFAM" id="SSF101744">
    <property type="entry name" value="Rof/RNase P subunit-like"/>
    <property type="match status" value="1"/>
</dbReference>
<dbReference type="InterPro" id="IPR036980">
    <property type="entry name" value="RNase_P/MRP_Rpp29_sf"/>
</dbReference>
<name>B3T596_9ZZZZ</name>
<evidence type="ECO:0000256" key="5">
    <source>
        <dbReference type="ARBA" id="ARBA00022801"/>
    </source>
</evidence>
<dbReference type="InterPro" id="IPR023534">
    <property type="entry name" value="Rof/RNase_P-like"/>
</dbReference>
<reference evidence="6" key="1">
    <citation type="journal article" date="2008" name="ISME J.">
        <title>Genomic patterns of recombination, clonal divergence and environment in marine microbial populations.</title>
        <authorList>
            <person name="Konstantinidis K.T."/>
            <person name="Delong E.F."/>
        </authorList>
    </citation>
    <scope>NUCLEOTIDE SEQUENCE</scope>
</reference>
<keyword evidence="3" id="KW-0540">Nuclease</keyword>
<dbReference type="InterPro" id="IPR023538">
    <property type="entry name" value="RNP1"/>
</dbReference>
<accession>B3T596</accession>
<dbReference type="GO" id="GO:0004519">
    <property type="term" value="F:endonuclease activity"/>
    <property type="evidence" value="ECO:0007669"/>
    <property type="project" value="UniProtKB-KW"/>
</dbReference>
<protein>
    <submittedName>
        <fullName evidence="6">Uncharacterized protein</fullName>
    </submittedName>
</protein>
<dbReference type="GO" id="GO:0030677">
    <property type="term" value="C:ribonuclease P complex"/>
    <property type="evidence" value="ECO:0007669"/>
    <property type="project" value="InterPro"/>
</dbReference>
<organism evidence="6">
    <name type="scientific">uncultured marine microorganism HF4000_ANIW141A21</name>
    <dbReference type="NCBI Taxonomy" id="455535"/>
    <lineage>
        <taxon>unclassified sequences</taxon>
        <taxon>environmental samples</taxon>
    </lineage>
</organism>
<dbReference type="AlphaFoldDB" id="B3T596"/>
<dbReference type="GO" id="GO:0001682">
    <property type="term" value="P:tRNA 5'-leader removal"/>
    <property type="evidence" value="ECO:0007669"/>
    <property type="project" value="InterPro"/>
</dbReference>